<dbReference type="EMBL" id="JASCZI010212479">
    <property type="protein sequence ID" value="MED6199569.1"/>
    <property type="molecule type" value="Genomic_DNA"/>
</dbReference>
<keyword evidence="2" id="KW-1185">Reference proteome</keyword>
<reference evidence="1 2" key="1">
    <citation type="journal article" date="2023" name="Plants (Basel)">
        <title>Bridging the Gap: Combining Genomics and Transcriptomics Approaches to Understand Stylosanthes scabra, an Orphan Legume from the Brazilian Caatinga.</title>
        <authorList>
            <person name="Ferreira-Neto J.R.C."/>
            <person name="da Silva M.D."/>
            <person name="Binneck E."/>
            <person name="de Melo N.F."/>
            <person name="da Silva R.H."/>
            <person name="de Melo A.L.T.M."/>
            <person name="Pandolfi V."/>
            <person name="Bustamante F.O."/>
            <person name="Brasileiro-Vidal A.C."/>
            <person name="Benko-Iseppon A.M."/>
        </authorList>
    </citation>
    <scope>NUCLEOTIDE SEQUENCE [LARGE SCALE GENOMIC DNA]</scope>
    <source>
        <tissue evidence="1">Leaves</tissue>
    </source>
</reference>
<evidence type="ECO:0000313" key="1">
    <source>
        <dbReference type="EMBL" id="MED6199569.1"/>
    </source>
</evidence>
<evidence type="ECO:0000313" key="2">
    <source>
        <dbReference type="Proteomes" id="UP001341840"/>
    </source>
</evidence>
<comment type="caution">
    <text evidence="1">The sequence shown here is derived from an EMBL/GenBank/DDBJ whole genome shotgun (WGS) entry which is preliminary data.</text>
</comment>
<organism evidence="1 2">
    <name type="scientific">Stylosanthes scabra</name>
    <dbReference type="NCBI Taxonomy" id="79078"/>
    <lineage>
        <taxon>Eukaryota</taxon>
        <taxon>Viridiplantae</taxon>
        <taxon>Streptophyta</taxon>
        <taxon>Embryophyta</taxon>
        <taxon>Tracheophyta</taxon>
        <taxon>Spermatophyta</taxon>
        <taxon>Magnoliopsida</taxon>
        <taxon>eudicotyledons</taxon>
        <taxon>Gunneridae</taxon>
        <taxon>Pentapetalae</taxon>
        <taxon>rosids</taxon>
        <taxon>fabids</taxon>
        <taxon>Fabales</taxon>
        <taxon>Fabaceae</taxon>
        <taxon>Papilionoideae</taxon>
        <taxon>50 kb inversion clade</taxon>
        <taxon>dalbergioids sensu lato</taxon>
        <taxon>Dalbergieae</taxon>
        <taxon>Pterocarpus clade</taxon>
        <taxon>Stylosanthes</taxon>
    </lineage>
</organism>
<name>A0ABU6XQL5_9FABA</name>
<proteinExistence type="predicted"/>
<dbReference type="Proteomes" id="UP001341840">
    <property type="component" value="Unassembled WGS sequence"/>
</dbReference>
<gene>
    <name evidence="1" type="ORF">PIB30_077167</name>
</gene>
<protein>
    <submittedName>
        <fullName evidence="1">Uncharacterized protein</fullName>
    </submittedName>
</protein>
<sequence length="153" mass="16834">MDSCAITSAQPWPLGFAPPLLVFSEVVRVNESTAEFAGTHHRFSSKLRNLIESVMLCRCVGTVVDQSILPLPKSIQNGTESKGPVLTSHESILALLESIPLHWNCVFRVDRIDSTTLRIDSYPSRDEISLSGPQGINSHPSGIDSGPKYFNNW</sequence>
<accession>A0ABU6XQL5</accession>